<evidence type="ECO:0000256" key="3">
    <source>
        <dbReference type="ARBA" id="ARBA00022692"/>
    </source>
</evidence>
<dbReference type="Proteomes" id="UP000285301">
    <property type="component" value="Unassembled WGS sequence"/>
</dbReference>
<evidence type="ECO:0000256" key="11">
    <source>
        <dbReference type="ARBA" id="ARBA00082544"/>
    </source>
</evidence>
<keyword evidence="3 13" id="KW-0812">Transmembrane</keyword>
<dbReference type="PRINTS" id="PR00080">
    <property type="entry name" value="SDRFAMILY"/>
</dbReference>
<evidence type="ECO:0000256" key="7">
    <source>
        <dbReference type="ARBA" id="ARBA00023098"/>
    </source>
</evidence>
<dbReference type="EMBL" id="NCKU01001555">
    <property type="protein sequence ID" value="RWS11822.1"/>
    <property type="molecule type" value="Genomic_DNA"/>
</dbReference>
<evidence type="ECO:0000256" key="9">
    <source>
        <dbReference type="ARBA" id="ARBA00059620"/>
    </source>
</evidence>
<dbReference type="EMBL" id="NCKU01001544">
    <property type="protein sequence ID" value="RWS11856.1"/>
    <property type="molecule type" value="Genomic_DNA"/>
</dbReference>
<name>A0A443R9B7_9ACAR</name>
<comment type="similarity">
    <text evidence="2 12">Belongs to the short-chain dehydrogenases/reductases (SDR) family.</text>
</comment>
<dbReference type="OrthoDB" id="5840532at2759"/>
<evidence type="ECO:0000256" key="5">
    <source>
        <dbReference type="ARBA" id="ARBA00022989"/>
    </source>
</evidence>
<dbReference type="GO" id="GO:0016020">
    <property type="term" value="C:membrane"/>
    <property type="evidence" value="ECO:0007669"/>
    <property type="project" value="UniProtKB-SubCell"/>
</dbReference>
<evidence type="ECO:0000256" key="8">
    <source>
        <dbReference type="ARBA" id="ARBA00023136"/>
    </source>
</evidence>
<organism evidence="15 18">
    <name type="scientific">Dinothrombium tinctorium</name>
    <dbReference type="NCBI Taxonomy" id="1965070"/>
    <lineage>
        <taxon>Eukaryota</taxon>
        <taxon>Metazoa</taxon>
        <taxon>Ecdysozoa</taxon>
        <taxon>Arthropoda</taxon>
        <taxon>Chelicerata</taxon>
        <taxon>Arachnida</taxon>
        <taxon>Acari</taxon>
        <taxon>Acariformes</taxon>
        <taxon>Trombidiformes</taxon>
        <taxon>Prostigmata</taxon>
        <taxon>Anystina</taxon>
        <taxon>Parasitengona</taxon>
        <taxon>Trombidioidea</taxon>
        <taxon>Trombidiidae</taxon>
        <taxon>Dinothrombium</taxon>
    </lineage>
</organism>
<dbReference type="PANTHER" id="PTHR24322">
    <property type="entry name" value="PKSB"/>
    <property type="match status" value="1"/>
</dbReference>
<keyword evidence="6" id="KW-0560">Oxidoreductase</keyword>
<keyword evidence="7" id="KW-0443">Lipid metabolism</keyword>
<protein>
    <recommendedName>
        <fullName evidence="10">Short-chain dehydrogenase/reductase 3</fullName>
    </recommendedName>
    <alternativeName>
        <fullName evidence="11">Retinal short-chain dehydrogenase/reductase 1</fullName>
    </alternativeName>
</protein>
<dbReference type="InterPro" id="IPR002347">
    <property type="entry name" value="SDR_fam"/>
</dbReference>
<sequence>MRYKTTLDLRFPNFFRFALLFAFNSLLFFIELFQLYTRVVFALIESLIYATIISKRRKSIANELILITGAAHGIGRHLALSLAQYGPILVLWDIDKEQCDRTASEVVKQGGIAYSYKVDVSDFDQVEQTSLKVRQTIGDVYMVINNAGILNCKALWNLTSRGIEKTIKTNLLSHFWTVKCFLPRMQQVGRGHIVAMSSNMGLYGRSYFTDYAASKFGVIGFMQALDDELRVTHNNNIVLTTICPSAVETGLSKIRPTRISWLLPVLNLDYTVNRIIDAILRDEHLVIFPYGYKIFYYIIRQCPRKVSQLITDFVGNTVEPN</sequence>
<keyword evidence="18" id="KW-1185">Reference proteome</keyword>
<reference evidence="15" key="2">
    <citation type="submission" date="2018-11" db="EMBL/GenBank/DDBJ databases">
        <title>Trombidioid mite genomics.</title>
        <authorList>
            <person name="Dong X."/>
        </authorList>
    </citation>
    <scope>NUCLEOTIDE SEQUENCE</scope>
    <source>
        <strain evidence="15">UoL-WK</strain>
    </source>
</reference>
<dbReference type="SUPFAM" id="SSF51735">
    <property type="entry name" value="NAD(P)-binding Rossmann-fold domains"/>
    <property type="match status" value="1"/>
</dbReference>
<evidence type="ECO:0000313" key="16">
    <source>
        <dbReference type="EMBL" id="RWS12129.1"/>
    </source>
</evidence>
<evidence type="ECO:0000313" key="14">
    <source>
        <dbReference type="EMBL" id="RWS11822.1"/>
    </source>
</evidence>
<evidence type="ECO:0000256" key="2">
    <source>
        <dbReference type="ARBA" id="ARBA00006484"/>
    </source>
</evidence>
<evidence type="ECO:0000256" key="10">
    <source>
        <dbReference type="ARBA" id="ARBA00068717"/>
    </source>
</evidence>
<proteinExistence type="inferred from homology"/>
<evidence type="ECO:0000256" key="6">
    <source>
        <dbReference type="ARBA" id="ARBA00023002"/>
    </source>
</evidence>
<dbReference type="PRINTS" id="PR00081">
    <property type="entry name" value="GDHRDH"/>
</dbReference>
<evidence type="ECO:0000256" key="4">
    <source>
        <dbReference type="ARBA" id="ARBA00022857"/>
    </source>
</evidence>
<evidence type="ECO:0000256" key="12">
    <source>
        <dbReference type="RuleBase" id="RU000363"/>
    </source>
</evidence>
<dbReference type="Pfam" id="PF00106">
    <property type="entry name" value="adh_short"/>
    <property type="match status" value="1"/>
</dbReference>
<dbReference type="PANTHER" id="PTHR24322:SF736">
    <property type="entry name" value="RETINOL DEHYDROGENASE 10"/>
    <property type="match status" value="1"/>
</dbReference>
<dbReference type="FunFam" id="3.40.50.720:FF:000131">
    <property type="entry name" value="Short-chain dehydrogenase/reductase 3"/>
    <property type="match status" value="1"/>
</dbReference>
<dbReference type="STRING" id="1965070.A0A443R9B7"/>
<dbReference type="GO" id="GO:0005811">
    <property type="term" value="C:lipid droplet"/>
    <property type="evidence" value="ECO:0007669"/>
    <property type="project" value="TreeGrafter"/>
</dbReference>
<feature type="transmembrane region" description="Helical" evidence="13">
    <location>
        <begin position="12"/>
        <end position="30"/>
    </location>
</feature>
<keyword evidence="8 13" id="KW-0472">Membrane</keyword>
<comment type="subcellular location">
    <subcellularLocation>
        <location evidence="1">Membrane</location>
        <topology evidence="1">Multi-pass membrane protein</topology>
    </subcellularLocation>
</comment>
<dbReference type="InterPro" id="IPR036291">
    <property type="entry name" value="NAD(P)-bd_dom_sf"/>
</dbReference>
<evidence type="ECO:0000256" key="13">
    <source>
        <dbReference type="SAM" id="Phobius"/>
    </source>
</evidence>
<comment type="function">
    <text evidence="9">Catalyzes the reduction of all-trans-retinal to all-trans-retinol in the presence of NADPH.</text>
</comment>
<keyword evidence="4" id="KW-0521">NADP</keyword>
<accession>A0A443R9B7</accession>
<dbReference type="EMBL" id="NCKU01001348">
    <property type="protein sequence ID" value="RWS12353.1"/>
    <property type="molecule type" value="Genomic_DNA"/>
</dbReference>
<evidence type="ECO:0000313" key="18">
    <source>
        <dbReference type="Proteomes" id="UP000285301"/>
    </source>
</evidence>
<evidence type="ECO:0000313" key="17">
    <source>
        <dbReference type="EMBL" id="RWS12353.1"/>
    </source>
</evidence>
<evidence type="ECO:0000256" key="1">
    <source>
        <dbReference type="ARBA" id="ARBA00004141"/>
    </source>
</evidence>
<dbReference type="GO" id="GO:0052650">
    <property type="term" value="F:all-trans-retinol dehydrogenase (NADP+) activity"/>
    <property type="evidence" value="ECO:0007669"/>
    <property type="project" value="UniProtKB-ARBA"/>
</dbReference>
<dbReference type="EMBL" id="NCKU01001425">
    <property type="protein sequence ID" value="RWS12129.1"/>
    <property type="molecule type" value="Genomic_DNA"/>
</dbReference>
<comment type="caution">
    <text evidence="15">The sequence shown here is derived from an EMBL/GenBank/DDBJ whole genome shotgun (WGS) entry which is preliminary data.</text>
</comment>
<keyword evidence="5 13" id="KW-1133">Transmembrane helix</keyword>
<gene>
    <name evidence="17" type="ORF">B4U79_04654</name>
    <name evidence="16" type="ORF">B4U79_10197</name>
    <name evidence="14" type="ORF">B4U79_11331</name>
    <name evidence="15" type="ORF">B4U79_15739</name>
</gene>
<evidence type="ECO:0000313" key="15">
    <source>
        <dbReference type="EMBL" id="RWS11856.1"/>
    </source>
</evidence>
<reference evidence="15 18" key="1">
    <citation type="journal article" date="2018" name="Gigascience">
        <title>Genomes of trombidid mites reveal novel predicted allergens and laterally-transferred genes associated with secondary metabolism.</title>
        <authorList>
            <person name="Dong X."/>
            <person name="Chaisiri K."/>
            <person name="Xia D."/>
            <person name="Armstrong S.D."/>
            <person name="Fang Y."/>
            <person name="Donnelly M.J."/>
            <person name="Kadowaki T."/>
            <person name="McGarry J.W."/>
            <person name="Darby A.C."/>
            <person name="Makepeace B.L."/>
        </authorList>
    </citation>
    <scope>NUCLEOTIDE SEQUENCE [LARGE SCALE GENOMIC DNA]</scope>
    <source>
        <strain evidence="15">UoL-WK</strain>
    </source>
</reference>
<dbReference type="AlphaFoldDB" id="A0A443R9B7"/>
<dbReference type="Gene3D" id="3.40.50.720">
    <property type="entry name" value="NAD(P)-binding Rossmann-like Domain"/>
    <property type="match status" value="1"/>
</dbReference>